<protein>
    <recommendedName>
        <fullName evidence="2">ubiquitinyl hydrolase 1</fullName>
        <ecNumber evidence="2">3.4.19.12</ecNumber>
    </recommendedName>
</protein>
<feature type="compositionally biased region" description="Basic and acidic residues" evidence="7">
    <location>
        <begin position="1594"/>
        <end position="1610"/>
    </location>
</feature>
<dbReference type="PANTHER" id="PTHR13367:SF34">
    <property type="match status" value="1"/>
</dbReference>
<dbReference type="InterPro" id="IPR022105">
    <property type="entry name" value="DUF3645"/>
</dbReference>
<keyword evidence="11" id="KW-1185">Reference proteome</keyword>
<keyword evidence="4" id="KW-0833">Ubl conjugation pathway</keyword>
<dbReference type="Proteomes" id="UP001498398">
    <property type="component" value="Unassembled WGS sequence"/>
</dbReference>
<feature type="domain" description="DUF3645" evidence="9">
    <location>
        <begin position="1135"/>
        <end position="1165"/>
    </location>
</feature>
<gene>
    <name evidence="10" type="ORF">VKT23_020102</name>
</gene>
<dbReference type="Pfam" id="PF12340">
    <property type="entry name" value="DUF3638"/>
    <property type="match status" value="1"/>
</dbReference>
<evidence type="ECO:0000256" key="2">
    <source>
        <dbReference type="ARBA" id="ARBA00012759"/>
    </source>
</evidence>
<dbReference type="Pfam" id="PF12359">
    <property type="entry name" value="DUF3645"/>
    <property type="match status" value="1"/>
</dbReference>
<feature type="domain" description="DUF3638" evidence="8">
    <location>
        <begin position="879"/>
        <end position="965"/>
    </location>
</feature>
<dbReference type="EMBL" id="JBANRG010000120">
    <property type="protein sequence ID" value="KAK7434636.1"/>
    <property type="molecule type" value="Genomic_DNA"/>
</dbReference>
<dbReference type="EC" id="3.4.19.12" evidence="2"/>
<dbReference type="InterPro" id="IPR022099">
    <property type="entry name" value="DUF3638"/>
</dbReference>
<evidence type="ECO:0000256" key="4">
    <source>
        <dbReference type="ARBA" id="ARBA00022786"/>
    </source>
</evidence>
<evidence type="ECO:0000256" key="5">
    <source>
        <dbReference type="ARBA" id="ARBA00022801"/>
    </source>
</evidence>
<dbReference type="InterPro" id="IPR051346">
    <property type="entry name" value="OTU_Deubiquitinase"/>
</dbReference>
<reference evidence="10 11" key="1">
    <citation type="submission" date="2024-01" db="EMBL/GenBank/DDBJ databases">
        <title>A draft genome for the cacao thread blight pathogen Marasmiellus scandens.</title>
        <authorList>
            <person name="Baruah I.K."/>
            <person name="Leung J."/>
            <person name="Bukari Y."/>
            <person name="Amoako-Attah I."/>
            <person name="Meinhardt L.W."/>
            <person name="Bailey B.A."/>
            <person name="Cohen S.P."/>
        </authorList>
    </citation>
    <scope>NUCLEOTIDE SEQUENCE [LARGE SCALE GENOMIC DNA]</scope>
    <source>
        <strain evidence="10 11">GH-19</strain>
    </source>
</reference>
<dbReference type="PANTHER" id="PTHR13367">
    <property type="entry name" value="UBIQUITIN THIOESTERASE"/>
    <property type="match status" value="1"/>
</dbReference>
<evidence type="ECO:0000256" key="1">
    <source>
        <dbReference type="ARBA" id="ARBA00000707"/>
    </source>
</evidence>
<evidence type="ECO:0000259" key="9">
    <source>
        <dbReference type="Pfam" id="PF12359"/>
    </source>
</evidence>
<evidence type="ECO:0000313" key="11">
    <source>
        <dbReference type="Proteomes" id="UP001498398"/>
    </source>
</evidence>
<keyword evidence="3" id="KW-0645">Protease</keyword>
<organism evidence="10 11">
    <name type="scientific">Marasmiellus scandens</name>
    <dbReference type="NCBI Taxonomy" id="2682957"/>
    <lineage>
        <taxon>Eukaryota</taxon>
        <taxon>Fungi</taxon>
        <taxon>Dikarya</taxon>
        <taxon>Basidiomycota</taxon>
        <taxon>Agaricomycotina</taxon>
        <taxon>Agaricomycetes</taxon>
        <taxon>Agaricomycetidae</taxon>
        <taxon>Agaricales</taxon>
        <taxon>Marasmiineae</taxon>
        <taxon>Omphalotaceae</taxon>
        <taxon>Marasmiellus</taxon>
    </lineage>
</organism>
<comment type="caution">
    <text evidence="10">The sequence shown here is derived from an EMBL/GenBank/DDBJ whole genome shotgun (WGS) entry which is preliminary data.</text>
</comment>
<name>A0ABR1ILT9_9AGAR</name>
<comment type="catalytic activity">
    <reaction evidence="1">
        <text>Thiol-dependent hydrolysis of ester, thioester, amide, peptide and isopeptide bonds formed by the C-terminal Gly of ubiquitin (a 76-residue protein attached to proteins as an intracellular targeting signal).</text>
        <dbReference type="EC" id="3.4.19.12"/>
    </reaction>
</comment>
<evidence type="ECO:0000256" key="3">
    <source>
        <dbReference type="ARBA" id="ARBA00022670"/>
    </source>
</evidence>
<keyword evidence="5" id="KW-0378">Hydrolase</keyword>
<evidence type="ECO:0000259" key="8">
    <source>
        <dbReference type="Pfam" id="PF12340"/>
    </source>
</evidence>
<keyword evidence="6" id="KW-0788">Thiol protease</keyword>
<sequence>MQVHFALRGGTQLIIQITHPVRGEYMELIPNDVFLDDLPNQLAHDYVHWLDLNRYEIEFRPLQTAWKSSTKSWKLILGDLKSAKTQDWQGATSQMIDGSSLFRLVDIHSRHFRMISRQFKRLEDKKNIIVMCCSTNTGYPQLDIHLPRYRLKFLVNQSGNLESVNFPGYCIASTQSVGTLFGLFNRLVLEASTPTHLPHQRVLIPLGAVNYTREGAHVKVVIDVGSSHHVQFYDYHVRADLGFLEGDGSLGCHFYRAYLHAITSHCLRDPLTGRTGIEECLHILRSSRSFSIHNLYDVGFSYLSRIKSLTPRRAFYPEHLRVMQTIHWNNNLPIWSQHPLLVLESNSILEYCQKLQKLYGGETPSFLQNPISKDTVDLVIRDIQRNSRFYVGLNTESQWSCALPDTIYLARDMEFQKELTVYKIASSIFQPPTRVNVNLQDILVGYDELYASTESFSLSYSLEWLDAEVPCSYWMSLFNLCCESKDSPKKAYQLMFSLTAMMYSNSENRGCGQLASTLVQLIHNPIRFESVLRPSSSSSSLRLSDGFRPETRRLKEMLESAIYTDQRRPKERVEDFRKRQDDCRSAIPEITSAILSQWPTSSVQKGKIPQIAIFPNAMWNPIEELFRSCYQNCELSEHIEAVQAVLDEISSSDIQTCSDHDPHGYKFERSPCRPNRSVKLLCSGMDQLLFRMPPNLEAFQFTSLDELLESSQSPHDLSQGVQSLISQLLSSSHNIQRLFGDELRDSCRALSLLRTESSSMKALKNFDKALDFLTSYVVLSHNAFRQTWAAVYEVLSPQTELEKILSKSELWPSLTPYSVLSLLAHGQRMNLTRPWKLVLILLGKRLVEYQRSQRLMNYASERDFDGLLKEMKNKSSGGLENPDWLLTQISSNFLARDIQISFAKEMINPSNAANAVLQLNMGEGKSSVIVPLIASSLPDGQKLVRVVVLKALSTQMFQLLVDRISNESDEILHVRYQLVYTIGKQAPVEDYPNRWITVQELLGLVFKHAPYVKREFPHGIHLQGNDYGVQSVPLLTILEEDALLKLLEVVASEVLNGSLSDYPFGRLPATYKESVKRFITKKVVLHSEITHMAEFFKGTNLWNGILLLRGLIAHGILAHCLQGRRWRVDYGLDFRRTLLAVPYRAKDVPALRSDFSHPDVAICLTCLAYYYGGLTAKQVEDSLEILLKSDNPPLEYEKWISGMQDVPRTVTAINLKDPTQLSKVLVPKFSQNRSVIDFYLSQVVFPKYALEFPEKLMTSGWDLTETKDNVVTGFSGTKDSQNLLPATITQCDPLRQESTNAQVIEHLLQPENDVYLCAKRSNNGRLSAAELISLVVEQPLEIRVLLDVGAQILDLDNEGVARLWLKLNEGIAAAVFFDKSDHMIVVDRQGDLEMLVSSQYRNQLGNCVIYLDDAHTRGTDLKLPRDYRAAVTLGNKVTKDRLLQGCMRMRQLGRGQSVMFLAPPEIDLKIRKVCDLGKDAQISSSDVLRWTYSETVMDIEHYIPNWIDQGLDYIQRKKAWNQFCVSGSMAHLAPWKQPESRTLEQMYGVGASVYEKIPAFDGEEYRGLWERCQKLGWDLSRRVINTRTDEEQEREVSAEIEKEQQVEKPPQKNPATHSLSFGLESFVKGGVITNINDFEPLLGTLGLPAKASHPGLLATKDFGITIRGYRPALDDYMRPVTWIISGGSLRDGTSALVVISPFEADRLRSDIVLYHEQSGLHLHVYTPKVTQNRGSSDDLRFLAIPPLSPTWHHPCPHMMMQLDLFAGQLYLPNWEAYKRLCNYLGLYIPNNDNSEVVKCQSDGFIKKEDRIGIMQTECPFTISPLPKLKELFGLRRKGNGYAFTHIGKILAGNSLEKRDFE</sequence>
<feature type="region of interest" description="Disordered" evidence="7">
    <location>
        <begin position="1588"/>
        <end position="1615"/>
    </location>
</feature>
<evidence type="ECO:0000256" key="7">
    <source>
        <dbReference type="SAM" id="MobiDB-lite"/>
    </source>
</evidence>
<evidence type="ECO:0000313" key="10">
    <source>
        <dbReference type="EMBL" id="KAK7434636.1"/>
    </source>
</evidence>
<accession>A0ABR1ILT9</accession>
<proteinExistence type="predicted"/>
<evidence type="ECO:0000256" key="6">
    <source>
        <dbReference type="ARBA" id="ARBA00022807"/>
    </source>
</evidence>